<organism evidence="1 2">
    <name type="scientific">Paractinoplanes aksuensis</name>
    <dbReference type="NCBI Taxonomy" id="2939490"/>
    <lineage>
        <taxon>Bacteria</taxon>
        <taxon>Bacillati</taxon>
        <taxon>Actinomycetota</taxon>
        <taxon>Actinomycetes</taxon>
        <taxon>Micromonosporales</taxon>
        <taxon>Micromonosporaceae</taxon>
        <taxon>Paractinoplanes</taxon>
    </lineage>
</organism>
<comment type="caution">
    <text evidence="1">The sequence shown here is derived from an EMBL/GenBank/DDBJ whole genome shotgun (WGS) entry which is preliminary data.</text>
</comment>
<evidence type="ECO:0000313" key="1">
    <source>
        <dbReference type="EMBL" id="MCO8272864.1"/>
    </source>
</evidence>
<protein>
    <submittedName>
        <fullName evidence="1">Uncharacterized protein</fullName>
    </submittedName>
</protein>
<dbReference type="RefSeq" id="WP_253238951.1">
    <property type="nucleotide sequence ID" value="NZ_JAMYJR010000021.1"/>
</dbReference>
<dbReference type="EMBL" id="JAMYJR010000021">
    <property type="protein sequence ID" value="MCO8272864.1"/>
    <property type="molecule type" value="Genomic_DNA"/>
</dbReference>
<reference evidence="1 2" key="1">
    <citation type="submission" date="2022-06" db="EMBL/GenBank/DDBJ databases">
        <title>New Species of the Genus Actinoplanes, ActinopZanes ferrugineus.</title>
        <authorList>
            <person name="Ding P."/>
        </authorList>
    </citation>
    <scope>NUCLEOTIDE SEQUENCE [LARGE SCALE GENOMIC DNA]</scope>
    <source>
        <strain evidence="1 2">TRM88003</strain>
    </source>
</reference>
<evidence type="ECO:0000313" key="2">
    <source>
        <dbReference type="Proteomes" id="UP001523369"/>
    </source>
</evidence>
<name>A0ABT1DPU3_9ACTN</name>
<accession>A0ABT1DPU3</accession>
<dbReference type="Proteomes" id="UP001523369">
    <property type="component" value="Unassembled WGS sequence"/>
</dbReference>
<keyword evidence="2" id="KW-1185">Reference proteome</keyword>
<sequence length="180" mass="20267">MRADPFPAARYDGGPRTFEFGDHPGAVVYLMRQLLALALDPEPADFATRWFVFDTLIDHPGMALHPALTAPRNELRLPWPTIRALAAADIALVRRLLAVGEPPLHHYFAILADDKLHQVVRLTGTPEGQATEEHVAPDGGWTQSFLLTEIRIGKSDKDYRRLSPDEIDTHLRVIRARRPR</sequence>
<gene>
    <name evidence="1" type="ORF">M1L60_19910</name>
</gene>
<proteinExistence type="predicted"/>